<accession>A0A0D2Y4T4</accession>
<reference evidence="2" key="2">
    <citation type="submission" date="2025-08" db="UniProtKB">
        <authorList>
            <consortium name="EnsemblFungi"/>
        </authorList>
    </citation>
    <scope>IDENTIFICATION</scope>
    <source>
        <strain evidence="2">4287 / CBS 123668 / FGSC 9935 / NRRL 34936</strain>
    </source>
</reference>
<evidence type="ECO:0000313" key="3">
    <source>
        <dbReference type="Proteomes" id="UP000002489"/>
    </source>
</evidence>
<organism evidence="2 3">
    <name type="scientific">Fusarium oxysporum (strain Fo5176)</name>
    <name type="common">Fusarium vascular wilt</name>
    <dbReference type="NCBI Taxonomy" id="660025"/>
    <lineage>
        <taxon>Eukaryota</taxon>
        <taxon>Fungi</taxon>
        <taxon>Dikarya</taxon>
        <taxon>Ascomycota</taxon>
        <taxon>Pezizomycotina</taxon>
        <taxon>Sordariomycetes</taxon>
        <taxon>Hypocreomycetidae</taxon>
        <taxon>Hypocreales</taxon>
        <taxon>Nectriaceae</taxon>
        <taxon>Fusarium</taxon>
        <taxon>Fusarium oxysporum species complex</taxon>
    </lineage>
</organism>
<protein>
    <submittedName>
        <fullName evidence="2">Uncharacterized protein</fullName>
    </submittedName>
</protein>
<dbReference type="EnsemblFungi" id="FOXG_11287T0">
    <property type="protein sequence ID" value="FOXG_11287P0"/>
    <property type="gene ID" value="FOXG_11287"/>
</dbReference>
<feature type="region of interest" description="Disordered" evidence="1">
    <location>
        <begin position="160"/>
        <end position="190"/>
    </location>
</feature>
<proteinExistence type="predicted"/>
<feature type="region of interest" description="Disordered" evidence="1">
    <location>
        <begin position="1"/>
        <end position="30"/>
    </location>
</feature>
<dbReference type="AlphaFoldDB" id="A0A0D2Y4T4"/>
<evidence type="ECO:0000313" key="2">
    <source>
        <dbReference type="EnsemblFungi" id="FOXG_11287P0"/>
    </source>
</evidence>
<dbReference type="VEuPathDB" id="FungiDB:FOXG_11287"/>
<dbReference type="STRING" id="426428.A0A0D2Y4T4"/>
<feature type="compositionally biased region" description="Acidic residues" evidence="1">
    <location>
        <begin position="167"/>
        <end position="181"/>
    </location>
</feature>
<evidence type="ECO:0000256" key="1">
    <source>
        <dbReference type="SAM" id="MobiDB-lite"/>
    </source>
</evidence>
<feature type="region of interest" description="Disordered" evidence="1">
    <location>
        <begin position="846"/>
        <end position="867"/>
    </location>
</feature>
<dbReference type="Proteomes" id="UP000002489">
    <property type="component" value="Unassembled WGS sequence"/>
</dbReference>
<reference evidence="3" key="1">
    <citation type="journal article" date="2012" name="Mol. Plant Microbe Interact.">
        <title>A highly conserved effector in Fusarium oxysporum is required for full virulence on Arabidopsis.</title>
        <authorList>
            <person name="Thatcher L.F."/>
            <person name="Gardiner D.M."/>
            <person name="Kazan K."/>
            <person name="Manners J."/>
        </authorList>
    </citation>
    <scope>NUCLEOTIDE SEQUENCE [LARGE SCALE GENOMIC DNA]</scope>
    <source>
        <strain evidence="3">Fo5176</strain>
    </source>
</reference>
<gene>
    <name evidence="2" type="primary">28952699</name>
</gene>
<name>A0A0D2Y4T4_FUSOF</name>
<sequence>MATIDDDGDVAMPDATPPPHDDNDTTGNDLYDAKTRGYSYTDMNIFDDDGDCIAIDRKTCPPDLEFEDALSFCFEAVPEAVSNKHVLSLHRGKNMTEEMLHQVAKRLTNDTPVDVIPDWMYPRIEEKGFDWGARRTVATEPDESEMKLPEPEFRDLLDDWYSGNAQDNDEDDESEAEDEATSFETSSGGSSQKFDFHKVLDQVPGMDLDDLQAHAVINDGLLAHEIESLRITLRHKESIFSWLPDNQASIDVMEANPNIRDAVGTFRLRLKQLLDNLASFALAIEHPKDCPALMKIFAMFSLANSTQECRDRLLEDIFANPSITPIFVQYLLGQEDWTVESFDELSPKLNFDKSNHFLTSYSGVAHSTDGNHYLCCGSATSLRAERNRMGEARRMHEHFQMLGRGQHEILQRRSEGDHSCLYIHDKMALSGESWFFIPLFRFPTQLDDSTALQKSALALLGEIIAIIFLGTGKRNPITRRGKWQSLANRSQEILVRLRPGGFPDPPWQGSNLLLPILQSPSPLWNLLSGRLVREVEQTKELMGSLEDHFLRTHQPWLSRDTCRRILEANQQSTGDSSNKTLKLFYSQILERYNVKYEILHQLYLKKLSILFSDEHLDWDKISHRALEESPKELRKNYTPRECLHLYHDHHSRYFNQQVLNKPNWEYLRGGLPVSFASKRPGARYPRPIRSRILSICRYFIYHLVIADHGVDAKDELLKLPVESRAEVKGLLGSVIDRLREDVAIDSAIEVTPGAWEDESLQSSILYRLYASFHEYRNGVSQARSLEYKDLEELDANWADPWPAPEPHQDTVQRTPLKPSLTCTDQHEIKKNLTKLMECYEVPESAPLSPLVGDSEAEDTTVESSNLPDDQDKAFQLFAVDGLSTRGQLFSISSKHIRLRKAKVPSGTTKEWISNACPCLAPKNSLVRAKGVNASDASS</sequence>